<name>A0AAD5PEW4_9FUNG</name>
<dbReference type="EMBL" id="JAIXMP010000012">
    <property type="protein sequence ID" value="KAI9264324.1"/>
    <property type="molecule type" value="Genomic_DNA"/>
</dbReference>
<comment type="caution">
    <text evidence="1">The sequence shown here is derived from an EMBL/GenBank/DDBJ whole genome shotgun (WGS) entry which is preliminary data.</text>
</comment>
<dbReference type="Proteomes" id="UP001209540">
    <property type="component" value="Unassembled WGS sequence"/>
</dbReference>
<proteinExistence type="predicted"/>
<evidence type="ECO:0000313" key="1">
    <source>
        <dbReference type="EMBL" id="KAI9264324.1"/>
    </source>
</evidence>
<evidence type="ECO:0000313" key="2">
    <source>
        <dbReference type="Proteomes" id="UP001209540"/>
    </source>
</evidence>
<accession>A0AAD5PEW4</accession>
<gene>
    <name evidence="1" type="ORF">BDA99DRAFT_537037</name>
</gene>
<sequence>MMKRSKRQRVFLSFDNHYDLHRTSAQCLLLFCSSPVFLGCVFQLPVEGFKSWQHLFTMYIECVNMWMQYQRFGSSYIRHFEDEIKYTLDSDITTTANHQMATLVVRRQLTKKRVWQMDPYARNMVFIIRARSIAPVSYLFWTCINVQYVSSNEQQLGQTPHAELHYVLKIIESFEEN</sequence>
<organism evidence="1 2">
    <name type="scientific">Phascolomyces articulosus</name>
    <dbReference type="NCBI Taxonomy" id="60185"/>
    <lineage>
        <taxon>Eukaryota</taxon>
        <taxon>Fungi</taxon>
        <taxon>Fungi incertae sedis</taxon>
        <taxon>Mucoromycota</taxon>
        <taxon>Mucoromycotina</taxon>
        <taxon>Mucoromycetes</taxon>
        <taxon>Mucorales</taxon>
        <taxon>Lichtheimiaceae</taxon>
        <taxon>Phascolomyces</taxon>
    </lineage>
</organism>
<keyword evidence="2" id="KW-1185">Reference proteome</keyword>
<dbReference type="AlphaFoldDB" id="A0AAD5PEW4"/>
<protein>
    <submittedName>
        <fullName evidence="1">Uncharacterized protein</fullName>
    </submittedName>
</protein>
<reference evidence="1" key="2">
    <citation type="submission" date="2023-02" db="EMBL/GenBank/DDBJ databases">
        <authorList>
            <consortium name="DOE Joint Genome Institute"/>
            <person name="Mondo S.J."/>
            <person name="Chang Y."/>
            <person name="Wang Y."/>
            <person name="Ahrendt S."/>
            <person name="Andreopoulos W."/>
            <person name="Barry K."/>
            <person name="Beard J."/>
            <person name="Benny G.L."/>
            <person name="Blankenship S."/>
            <person name="Bonito G."/>
            <person name="Cuomo C."/>
            <person name="Desiro A."/>
            <person name="Gervers K.A."/>
            <person name="Hundley H."/>
            <person name="Kuo A."/>
            <person name="LaButti K."/>
            <person name="Lang B.F."/>
            <person name="Lipzen A."/>
            <person name="O'Donnell K."/>
            <person name="Pangilinan J."/>
            <person name="Reynolds N."/>
            <person name="Sandor L."/>
            <person name="Smith M.W."/>
            <person name="Tsang A."/>
            <person name="Grigoriev I.V."/>
            <person name="Stajich J.E."/>
            <person name="Spatafora J.W."/>
        </authorList>
    </citation>
    <scope>NUCLEOTIDE SEQUENCE</scope>
    <source>
        <strain evidence="1">RSA 2281</strain>
    </source>
</reference>
<reference evidence="1" key="1">
    <citation type="journal article" date="2022" name="IScience">
        <title>Evolution of zygomycete secretomes and the origins of terrestrial fungal ecologies.</title>
        <authorList>
            <person name="Chang Y."/>
            <person name="Wang Y."/>
            <person name="Mondo S."/>
            <person name="Ahrendt S."/>
            <person name="Andreopoulos W."/>
            <person name="Barry K."/>
            <person name="Beard J."/>
            <person name="Benny G.L."/>
            <person name="Blankenship S."/>
            <person name="Bonito G."/>
            <person name="Cuomo C."/>
            <person name="Desiro A."/>
            <person name="Gervers K.A."/>
            <person name="Hundley H."/>
            <person name="Kuo A."/>
            <person name="LaButti K."/>
            <person name="Lang B.F."/>
            <person name="Lipzen A."/>
            <person name="O'Donnell K."/>
            <person name="Pangilinan J."/>
            <person name="Reynolds N."/>
            <person name="Sandor L."/>
            <person name="Smith M.E."/>
            <person name="Tsang A."/>
            <person name="Grigoriev I.V."/>
            <person name="Stajich J.E."/>
            <person name="Spatafora J.W."/>
        </authorList>
    </citation>
    <scope>NUCLEOTIDE SEQUENCE</scope>
    <source>
        <strain evidence="1">RSA 2281</strain>
    </source>
</reference>